<dbReference type="EMBL" id="PKMF04000344">
    <property type="protein sequence ID" value="KAK7836768.1"/>
    <property type="molecule type" value="Genomic_DNA"/>
</dbReference>
<name>A0AAW0KDL3_QUESU</name>
<evidence type="ECO:0000313" key="1">
    <source>
        <dbReference type="EMBL" id="KAK7836768.1"/>
    </source>
</evidence>
<comment type="caution">
    <text evidence="1">The sequence shown here is derived from an EMBL/GenBank/DDBJ whole genome shotgun (WGS) entry which is preliminary data.</text>
</comment>
<gene>
    <name evidence="1" type="ORF">CFP56_022029</name>
</gene>
<dbReference type="Gramene" id="rna-CFP56_57146">
    <property type="protein sequence ID" value="cds-POF21878.1"/>
    <property type="gene ID" value="gene-CFP56_57146"/>
</dbReference>
<protein>
    <submittedName>
        <fullName evidence="1">Uncharacterized protein</fullName>
    </submittedName>
</protein>
<dbReference type="Proteomes" id="UP000237347">
    <property type="component" value="Unassembled WGS sequence"/>
</dbReference>
<reference evidence="1 2" key="1">
    <citation type="journal article" date="2018" name="Sci. Data">
        <title>The draft genome sequence of cork oak.</title>
        <authorList>
            <person name="Ramos A.M."/>
            <person name="Usie A."/>
            <person name="Barbosa P."/>
            <person name="Barros P.M."/>
            <person name="Capote T."/>
            <person name="Chaves I."/>
            <person name="Simoes F."/>
            <person name="Abreu I."/>
            <person name="Carrasquinho I."/>
            <person name="Faro C."/>
            <person name="Guimaraes J.B."/>
            <person name="Mendonca D."/>
            <person name="Nobrega F."/>
            <person name="Rodrigues L."/>
            <person name="Saibo N.J.M."/>
            <person name="Varela M.C."/>
            <person name="Egas C."/>
            <person name="Matos J."/>
            <person name="Miguel C.M."/>
            <person name="Oliveira M.M."/>
            <person name="Ricardo C.P."/>
            <person name="Goncalves S."/>
        </authorList>
    </citation>
    <scope>NUCLEOTIDE SEQUENCE [LARGE SCALE GENOMIC DNA]</scope>
    <source>
        <strain evidence="2">cv. HL8</strain>
    </source>
</reference>
<accession>A0AAW0KDL3</accession>
<sequence length="89" mass="9654">MEHMGVISEGEWSSLSGMYTAEEADFMAQLLHNSSLPNELCGASSLGVPSSTYWPGHELSLNVDGLSESSYYSSNMATSNFYNFSLGSR</sequence>
<keyword evidence="2" id="KW-1185">Reference proteome</keyword>
<proteinExistence type="predicted"/>
<organism evidence="1 2">
    <name type="scientific">Quercus suber</name>
    <name type="common">Cork oak</name>
    <dbReference type="NCBI Taxonomy" id="58331"/>
    <lineage>
        <taxon>Eukaryota</taxon>
        <taxon>Viridiplantae</taxon>
        <taxon>Streptophyta</taxon>
        <taxon>Embryophyta</taxon>
        <taxon>Tracheophyta</taxon>
        <taxon>Spermatophyta</taxon>
        <taxon>Magnoliopsida</taxon>
        <taxon>eudicotyledons</taxon>
        <taxon>Gunneridae</taxon>
        <taxon>Pentapetalae</taxon>
        <taxon>rosids</taxon>
        <taxon>fabids</taxon>
        <taxon>Fagales</taxon>
        <taxon>Fagaceae</taxon>
        <taxon>Quercus</taxon>
    </lineage>
</organism>
<dbReference type="AlphaFoldDB" id="A0AAW0KDL3"/>
<evidence type="ECO:0000313" key="2">
    <source>
        <dbReference type="Proteomes" id="UP000237347"/>
    </source>
</evidence>